<dbReference type="EMBL" id="BNEA01000015">
    <property type="protein sequence ID" value="GHI56306.1"/>
    <property type="molecule type" value="Genomic_DNA"/>
</dbReference>
<protein>
    <submittedName>
        <fullName evidence="2">Uncharacterized protein</fullName>
    </submittedName>
</protein>
<dbReference type="Proteomes" id="UP000646738">
    <property type="component" value="Unassembled WGS sequence"/>
</dbReference>
<feature type="transmembrane region" description="Helical" evidence="1">
    <location>
        <begin position="101"/>
        <end position="128"/>
    </location>
</feature>
<name>A0ABQ3RKD1_STRRR</name>
<evidence type="ECO:0000256" key="1">
    <source>
        <dbReference type="SAM" id="Phobius"/>
    </source>
</evidence>
<keyword evidence="3" id="KW-1185">Reference proteome</keyword>
<sequence>MRKRAGKSTRTALRALPVLAPAVVAPLAWAGWLGWDQQRDVHADGTTTGPYQAWQVLGLVLTQLAPVYWATARRHPLAAVLGTSAGLTAAAYYDWSDDASGLFVIGVGLVTLGSLAATAAATGAITFARRARAGGEPPTVGHLS</sequence>
<feature type="transmembrane region" description="Helical" evidence="1">
    <location>
        <begin position="77"/>
        <end position="95"/>
    </location>
</feature>
<keyword evidence="1" id="KW-0472">Membrane</keyword>
<evidence type="ECO:0000313" key="3">
    <source>
        <dbReference type="Proteomes" id="UP000646738"/>
    </source>
</evidence>
<dbReference type="RefSeq" id="WP_189999001.1">
    <property type="nucleotide sequence ID" value="NZ_BNCB01000024.1"/>
</dbReference>
<reference evidence="3" key="1">
    <citation type="submission" date="2023-07" db="EMBL/GenBank/DDBJ databases">
        <title>Whole genome shotgun sequence of Streptomyces achromogenes subsp. rubradiris NBRC 14000.</title>
        <authorList>
            <person name="Komaki H."/>
            <person name="Tamura T."/>
        </authorList>
    </citation>
    <scope>NUCLEOTIDE SEQUENCE [LARGE SCALE GENOMIC DNA]</scope>
    <source>
        <strain evidence="3">NBRC 14000</strain>
    </source>
</reference>
<feature type="transmembrane region" description="Helical" evidence="1">
    <location>
        <begin position="12"/>
        <end position="32"/>
    </location>
</feature>
<organism evidence="2 3">
    <name type="scientific">Streptomyces rubradiris</name>
    <name type="common">Streptomyces achromogenes subsp. rubradiris</name>
    <dbReference type="NCBI Taxonomy" id="285531"/>
    <lineage>
        <taxon>Bacteria</taxon>
        <taxon>Bacillati</taxon>
        <taxon>Actinomycetota</taxon>
        <taxon>Actinomycetes</taxon>
        <taxon>Kitasatosporales</taxon>
        <taxon>Streptomycetaceae</taxon>
        <taxon>Streptomyces</taxon>
    </lineage>
</organism>
<gene>
    <name evidence="2" type="ORF">Srubr_61520</name>
</gene>
<accession>A0ABQ3RKD1</accession>
<keyword evidence="1" id="KW-1133">Transmembrane helix</keyword>
<keyword evidence="1" id="KW-0812">Transmembrane</keyword>
<proteinExistence type="predicted"/>
<feature type="transmembrane region" description="Helical" evidence="1">
    <location>
        <begin position="52"/>
        <end position="70"/>
    </location>
</feature>
<comment type="caution">
    <text evidence="2">The sequence shown here is derived from an EMBL/GenBank/DDBJ whole genome shotgun (WGS) entry which is preliminary data.</text>
</comment>
<evidence type="ECO:0000313" key="2">
    <source>
        <dbReference type="EMBL" id="GHI56306.1"/>
    </source>
</evidence>